<dbReference type="EMBL" id="JACXIZ010000010">
    <property type="protein sequence ID" value="MBD2844313.1"/>
    <property type="molecule type" value="Genomic_DNA"/>
</dbReference>
<dbReference type="AlphaFoldDB" id="A0A927BRV0"/>
<evidence type="ECO:0000313" key="3">
    <source>
        <dbReference type="Proteomes" id="UP000621560"/>
    </source>
</evidence>
<evidence type="ECO:0000313" key="2">
    <source>
        <dbReference type="EMBL" id="MBD2844313.1"/>
    </source>
</evidence>
<reference evidence="2" key="1">
    <citation type="submission" date="2020-09" db="EMBL/GenBank/DDBJ databases">
        <title>A novel bacterium of genus Paenibacillus, isolated from South China Sea.</title>
        <authorList>
            <person name="Huang H."/>
            <person name="Mo K."/>
            <person name="Hu Y."/>
        </authorList>
    </citation>
    <scope>NUCLEOTIDE SEQUENCE</scope>
    <source>
        <strain evidence="2">IB182496</strain>
    </source>
</reference>
<feature type="domain" description="SLH" evidence="1">
    <location>
        <begin position="97"/>
        <end position="160"/>
    </location>
</feature>
<feature type="domain" description="SLH" evidence="1">
    <location>
        <begin position="165"/>
        <end position="225"/>
    </location>
</feature>
<dbReference type="RefSeq" id="WP_190914879.1">
    <property type="nucleotide sequence ID" value="NZ_JACXIZ010000010.1"/>
</dbReference>
<protein>
    <submittedName>
        <fullName evidence="2">S-layer homology domain-containing protein</fullName>
    </submittedName>
</protein>
<dbReference type="Pfam" id="PF00395">
    <property type="entry name" value="SLH"/>
    <property type="match status" value="3"/>
</dbReference>
<evidence type="ECO:0000259" key="1">
    <source>
        <dbReference type="PROSITE" id="PS51272"/>
    </source>
</evidence>
<gene>
    <name evidence="2" type="ORF">IDH44_03855</name>
</gene>
<feature type="domain" description="SLH" evidence="1">
    <location>
        <begin position="36"/>
        <end position="96"/>
    </location>
</feature>
<name>A0A927BRV0_9BACL</name>
<dbReference type="Proteomes" id="UP000621560">
    <property type="component" value="Unassembled WGS sequence"/>
</dbReference>
<proteinExistence type="predicted"/>
<sequence length="225" mass="25032">MHYNLSERTFQFVPSQFEGDAATLQSRSGGITTVLVRSKTFEDVEGTWFEEIANRLGSKLIVYGKDETHFVSDTPVTRAEMTAMLVRSLGLQAKKDERADFSDVRPQSWYSSIVAAAVREGLVQGDGTGKFRPEEHISREEAVVMMVSAMRYAKVQSIQKVGADLSVYQDTEMISSWAKNDMAEAVQAGLILGNERNQLVPKKNTTRAEAAAMVDRLLRTIGFID</sequence>
<comment type="caution">
    <text evidence="2">The sequence shown here is derived from an EMBL/GenBank/DDBJ whole genome shotgun (WGS) entry which is preliminary data.</text>
</comment>
<keyword evidence="3" id="KW-1185">Reference proteome</keyword>
<dbReference type="PROSITE" id="PS51272">
    <property type="entry name" value="SLH"/>
    <property type="match status" value="3"/>
</dbReference>
<accession>A0A927BRV0</accession>
<dbReference type="InterPro" id="IPR001119">
    <property type="entry name" value="SLH_dom"/>
</dbReference>
<organism evidence="2 3">
    <name type="scientific">Paenibacillus sabuli</name>
    <dbReference type="NCBI Taxonomy" id="2772509"/>
    <lineage>
        <taxon>Bacteria</taxon>
        <taxon>Bacillati</taxon>
        <taxon>Bacillota</taxon>
        <taxon>Bacilli</taxon>
        <taxon>Bacillales</taxon>
        <taxon>Paenibacillaceae</taxon>
        <taxon>Paenibacillus</taxon>
    </lineage>
</organism>